<reference evidence="1 2" key="1">
    <citation type="submission" date="2024-02" db="EMBL/GenBank/DDBJ databases">
        <authorList>
            <person name="Chen Y."/>
            <person name="Shah S."/>
            <person name="Dougan E. K."/>
            <person name="Thang M."/>
            <person name="Chan C."/>
        </authorList>
    </citation>
    <scope>NUCLEOTIDE SEQUENCE [LARGE SCALE GENOMIC DNA]</scope>
</reference>
<dbReference type="EMBL" id="CAXAMN010007892">
    <property type="protein sequence ID" value="CAK9023352.1"/>
    <property type="molecule type" value="Genomic_DNA"/>
</dbReference>
<sequence length="103" mass="11712">MPWLAVPFRDNAATFERFGVPMDVRTWPKLVIVSPDNQIKYNDATQLVQNCNEEKKPWAFGAILASAWNEAIIKRFRKCTPEGFLSTCQMLTQARSMSTKGSN</sequence>
<accession>A0ABP0K967</accession>
<comment type="caution">
    <text evidence="1">The sequence shown here is derived from an EMBL/GenBank/DDBJ whole genome shotgun (WGS) entry which is preliminary data.</text>
</comment>
<evidence type="ECO:0000313" key="2">
    <source>
        <dbReference type="Proteomes" id="UP001642484"/>
    </source>
</evidence>
<keyword evidence="2" id="KW-1185">Reference proteome</keyword>
<dbReference type="Proteomes" id="UP001642484">
    <property type="component" value="Unassembled WGS sequence"/>
</dbReference>
<gene>
    <name evidence="1" type="ORF">CCMP2556_LOCUS15201</name>
</gene>
<evidence type="ECO:0000313" key="1">
    <source>
        <dbReference type="EMBL" id="CAK9023352.1"/>
    </source>
</evidence>
<proteinExistence type="predicted"/>
<name>A0ABP0K967_9DINO</name>
<protein>
    <submittedName>
        <fullName evidence="1">Uncharacterized protein</fullName>
    </submittedName>
</protein>
<organism evidence="1 2">
    <name type="scientific">Durusdinium trenchii</name>
    <dbReference type="NCBI Taxonomy" id="1381693"/>
    <lineage>
        <taxon>Eukaryota</taxon>
        <taxon>Sar</taxon>
        <taxon>Alveolata</taxon>
        <taxon>Dinophyceae</taxon>
        <taxon>Suessiales</taxon>
        <taxon>Symbiodiniaceae</taxon>
        <taxon>Durusdinium</taxon>
    </lineage>
</organism>